<dbReference type="EMBL" id="BQNB010018622">
    <property type="protein sequence ID" value="GJT76417.1"/>
    <property type="molecule type" value="Genomic_DNA"/>
</dbReference>
<evidence type="ECO:0000313" key="2">
    <source>
        <dbReference type="Proteomes" id="UP001151760"/>
    </source>
</evidence>
<dbReference type="Proteomes" id="UP001151760">
    <property type="component" value="Unassembled WGS sequence"/>
</dbReference>
<name>A0ABQ5GNE8_9ASTR</name>
<evidence type="ECO:0000313" key="1">
    <source>
        <dbReference type="EMBL" id="GJT76417.1"/>
    </source>
</evidence>
<gene>
    <name evidence="1" type="ORF">Tco_1043142</name>
</gene>
<reference evidence="1" key="1">
    <citation type="journal article" date="2022" name="Int. J. Mol. Sci.">
        <title>Draft Genome of Tanacetum Coccineum: Genomic Comparison of Closely Related Tanacetum-Family Plants.</title>
        <authorList>
            <person name="Yamashiro T."/>
            <person name="Shiraishi A."/>
            <person name="Nakayama K."/>
            <person name="Satake H."/>
        </authorList>
    </citation>
    <scope>NUCLEOTIDE SEQUENCE</scope>
</reference>
<protein>
    <submittedName>
        <fullName evidence="1">Uncharacterized protein</fullName>
    </submittedName>
</protein>
<sequence>MNAYHVEFGMLQVTMSSATSDVTYTSVYSDSEPGRAFWAADYEEVPEITIRPQLPDPSARGRGLRTSAMTYSITITQPPTYLTITTPAGERLARIASKSHPGSHCAVTADALTTTFIYHHYHHLYPYHHLLTVRDDIPESEQPPRKRLYLSTIGSRYEIGESPLLRPAIGQGSYGYVSTVDCLREATGDSRMLGTRIRDTWRPVWMWRREGLCFPTYLHAAQQDTATAAEYSHSDTALGASSNQDMRARDERQCRLSLLALREPQRRLTVGPEARISDHQEELLGRRQSTSVSYVIVSC</sequence>
<accession>A0ABQ5GNE8</accession>
<reference evidence="1" key="2">
    <citation type="submission" date="2022-01" db="EMBL/GenBank/DDBJ databases">
        <authorList>
            <person name="Yamashiro T."/>
            <person name="Shiraishi A."/>
            <person name="Satake H."/>
            <person name="Nakayama K."/>
        </authorList>
    </citation>
    <scope>NUCLEOTIDE SEQUENCE</scope>
</reference>
<comment type="caution">
    <text evidence="1">The sequence shown here is derived from an EMBL/GenBank/DDBJ whole genome shotgun (WGS) entry which is preliminary data.</text>
</comment>
<organism evidence="1 2">
    <name type="scientific">Tanacetum coccineum</name>
    <dbReference type="NCBI Taxonomy" id="301880"/>
    <lineage>
        <taxon>Eukaryota</taxon>
        <taxon>Viridiplantae</taxon>
        <taxon>Streptophyta</taxon>
        <taxon>Embryophyta</taxon>
        <taxon>Tracheophyta</taxon>
        <taxon>Spermatophyta</taxon>
        <taxon>Magnoliopsida</taxon>
        <taxon>eudicotyledons</taxon>
        <taxon>Gunneridae</taxon>
        <taxon>Pentapetalae</taxon>
        <taxon>asterids</taxon>
        <taxon>campanulids</taxon>
        <taxon>Asterales</taxon>
        <taxon>Asteraceae</taxon>
        <taxon>Asteroideae</taxon>
        <taxon>Anthemideae</taxon>
        <taxon>Anthemidinae</taxon>
        <taxon>Tanacetum</taxon>
    </lineage>
</organism>
<keyword evidence="2" id="KW-1185">Reference proteome</keyword>
<proteinExistence type="predicted"/>